<feature type="non-terminal residue" evidence="1">
    <location>
        <position position="82"/>
    </location>
</feature>
<evidence type="ECO:0000313" key="2">
    <source>
        <dbReference type="Proteomes" id="UP000054359"/>
    </source>
</evidence>
<dbReference type="EMBL" id="KK113713">
    <property type="protein sequence ID" value="KFM60874.1"/>
    <property type="molecule type" value="Genomic_DNA"/>
</dbReference>
<keyword evidence="2" id="KW-1185">Reference proteome</keyword>
<reference evidence="1 2" key="1">
    <citation type="submission" date="2013-11" db="EMBL/GenBank/DDBJ databases">
        <title>Genome sequencing of Stegodyphus mimosarum.</title>
        <authorList>
            <person name="Bechsgaard J."/>
        </authorList>
    </citation>
    <scope>NUCLEOTIDE SEQUENCE [LARGE SCALE GENOMIC DNA]</scope>
</reference>
<dbReference type="Proteomes" id="UP000054359">
    <property type="component" value="Unassembled WGS sequence"/>
</dbReference>
<accession>A0A087T6Y5</accession>
<evidence type="ECO:0000313" key="1">
    <source>
        <dbReference type="EMBL" id="KFM60874.1"/>
    </source>
</evidence>
<dbReference type="AlphaFoldDB" id="A0A087T6Y5"/>
<name>A0A087T6Y5_STEMI</name>
<proteinExistence type="predicted"/>
<sequence length="82" mass="9094">MLGHVHQNGAYIYLAKASVADVAKDCCFGCVVQPNCYLRSTRQATITITDSKDVRSINASFQIDLPYKLHGSFFSPLLHFVT</sequence>
<gene>
    <name evidence="1" type="ORF">X975_19137</name>
</gene>
<protein>
    <submittedName>
        <fullName evidence="1">Uncharacterized protein</fullName>
    </submittedName>
</protein>
<organism evidence="1 2">
    <name type="scientific">Stegodyphus mimosarum</name>
    <name type="common">African social velvet spider</name>
    <dbReference type="NCBI Taxonomy" id="407821"/>
    <lineage>
        <taxon>Eukaryota</taxon>
        <taxon>Metazoa</taxon>
        <taxon>Ecdysozoa</taxon>
        <taxon>Arthropoda</taxon>
        <taxon>Chelicerata</taxon>
        <taxon>Arachnida</taxon>
        <taxon>Araneae</taxon>
        <taxon>Araneomorphae</taxon>
        <taxon>Entelegynae</taxon>
        <taxon>Eresoidea</taxon>
        <taxon>Eresidae</taxon>
        <taxon>Stegodyphus</taxon>
    </lineage>
</organism>